<evidence type="ECO:0000256" key="6">
    <source>
        <dbReference type="ARBA" id="ARBA00023002"/>
    </source>
</evidence>
<reference evidence="9 10" key="1">
    <citation type="journal article" date="2019" name="Fungal Biol. Biotechnol.">
        <title>Draft genome sequence of fastidious pathogen Ceratobasidium theobromae, which causes vascular-streak dieback in Theobroma cacao.</title>
        <authorList>
            <person name="Ali S.S."/>
            <person name="Asman A."/>
            <person name="Shao J."/>
            <person name="Firmansyah A.P."/>
            <person name="Susilo A.W."/>
            <person name="Rosmana A."/>
            <person name="McMahon P."/>
            <person name="Junaid M."/>
            <person name="Guest D."/>
            <person name="Kheng T.Y."/>
            <person name="Meinhardt L.W."/>
            <person name="Bailey B.A."/>
        </authorList>
    </citation>
    <scope>NUCLEOTIDE SEQUENCE [LARGE SCALE GENOMIC DNA]</scope>
    <source>
        <strain evidence="9 10">CT2</strain>
    </source>
</reference>
<dbReference type="SUPFAM" id="SSF48264">
    <property type="entry name" value="Cytochrome P450"/>
    <property type="match status" value="1"/>
</dbReference>
<dbReference type="InterPro" id="IPR036396">
    <property type="entry name" value="Cyt_P450_sf"/>
</dbReference>
<evidence type="ECO:0000256" key="7">
    <source>
        <dbReference type="ARBA" id="ARBA00023004"/>
    </source>
</evidence>
<evidence type="ECO:0000256" key="2">
    <source>
        <dbReference type="ARBA" id="ARBA00005179"/>
    </source>
</evidence>
<name>A0A5N5Q9C4_9AGAM</name>
<dbReference type="GO" id="GO:0005506">
    <property type="term" value="F:iron ion binding"/>
    <property type="evidence" value="ECO:0007669"/>
    <property type="project" value="InterPro"/>
</dbReference>
<keyword evidence="5" id="KW-0479">Metal-binding</keyword>
<dbReference type="InterPro" id="IPR050121">
    <property type="entry name" value="Cytochrome_P450_monoxygenase"/>
</dbReference>
<dbReference type="OrthoDB" id="1470350at2759"/>
<dbReference type="Proteomes" id="UP000383932">
    <property type="component" value="Unassembled WGS sequence"/>
</dbReference>
<protein>
    <submittedName>
        <fullName evidence="9">Cytochrome P450</fullName>
    </submittedName>
</protein>
<keyword evidence="7" id="KW-0408">Iron</keyword>
<evidence type="ECO:0000313" key="9">
    <source>
        <dbReference type="EMBL" id="KAB5588325.1"/>
    </source>
</evidence>
<evidence type="ECO:0000256" key="5">
    <source>
        <dbReference type="ARBA" id="ARBA00022723"/>
    </source>
</evidence>
<dbReference type="Pfam" id="PF00067">
    <property type="entry name" value="p450"/>
    <property type="match status" value="1"/>
</dbReference>
<evidence type="ECO:0000256" key="4">
    <source>
        <dbReference type="ARBA" id="ARBA00022617"/>
    </source>
</evidence>
<evidence type="ECO:0000256" key="1">
    <source>
        <dbReference type="ARBA" id="ARBA00001971"/>
    </source>
</evidence>
<keyword evidence="4" id="KW-0349">Heme</keyword>
<evidence type="ECO:0000313" key="10">
    <source>
        <dbReference type="Proteomes" id="UP000383932"/>
    </source>
</evidence>
<dbReference type="AlphaFoldDB" id="A0A5N5Q9C4"/>
<accession>A0A5N5Q9C4</accession>
<comment type="similarity">
    <text evidence="3">Belongs to the cytochrome P450 family.</text>
</comment>
<dbReference type="GO" id="GO:0020037">
    <property type="term" value="F:heme binding"/>
    <property type="evidence" value="ECO:0007669"/>
    <property type="project" value="InterPro"/>
</dbReference>
<sequence>MSQLHSAFDSIQFQILYGWVADHIRTQPLASLATLVIVFLLGFSLRHLITSSPYPNIDGPPNKKLMIGHLFDIFSPRGIAFHDNLQDTYGSVCKVNGFLGKEDLYVSDPRFLHEVLVKEVETVFPHPQVLHDFMNISFGPGLLAVSGEQHRMQRKMLNPVFTPKHMKSLNAFKVTTFTAVAQNMKAAIMKDLDGAPLKEIDMLEWCSATALELIGQAGLGHSFGTLHGQESAFIRAAKNYNPAWTPLSPVGPIFQLIYNLRPRAIRRKIAEWIPHQNVQILKEIIDVQDAQARMILTRKQEEVNGQDSSELEEMNDIITVLLKANMKADERDRLPHDQLLGQINTLLFAAYETTSGALARTLQILSQNPDIQDRLRAELQATPEAPTYDELHSLPYLDALCRETLRVFPPVPLMERYAARDWIVPLRYPIKGKDGKDIREIHVKKGTHIYTALRQANRETWGEDADQFRPERWLEKLPDSVSEARTSGVYSSIWSKGVHVGPFAILKAPVLILGLFQWIQILTARAQNYIVHAGQDLQVCPWRKQNFMDYDHDYGAVPGRYGELLGRGQPASHAFEGVTGIKA</sequence>
<evidence type="ECO:0000256" key="8">
    <source>
        <dbReference type="ARBA" id="ARBA00023033"/>
    </source>
</evidence>
<organism evidence="9 10">
    <name type="scientific">Ceratobasidium theobromae</name>
    <dbReference type="NCBI Taxonomy" id="1582974"/>
    <lineage>
        <taxon>Eukaryota</taxon>
        <taxon>Fungi</taxon>
        <taxon>Dikarya</taxon>
        <taxon>Basidiomycota</taxon>
        <taxon>Agaricomycotina</taxon>
        <taxon>Agaricomycetes</taxon>
        <taxon>Cantharellales</taxon>
        <taxon>Ceratobasidiaceae</taxon>
        <taxon>Ceratobasidium</taxon>
    </lineage>
</organism>
<comment type="pathway">
    <text evidence="2">Secondary metabolite biosynthesis.</text>
</comment>
<gene>
    <name evidence="9" type="ORF">CTheo_8234</name>
</gene>
<dbReference type="Gene3D" id="1.10.630.10">
    <property type="entry name" value="Cytochrome P450"/>
    <property type="match status" value="1"/>
</dbReference>
<dbReference type="GO" id="GO:0016705">
    <property type="term" value="F:oxidoreductase activity, acting on paired donors, with incorporation or reduction of molecular oxygen"/>
    <property type="evidence" value="ECO:0007669"/>
    <property type="project" value="InterPro"/>
</dbReference>
<dbReference type="PANTHER" id="PTHR24305:SF166">
    <property type="entry name" value="CYTOCHROME P450 12A4, MITOCHONDRIAL-RELATED"/>
    <property type="match status" value="1"/>
</dbReference>
<keyword evidence="8" id="KW-0503">Monooxygenase</keyword>
<comment type="cofactor">
    <cofactor evidence="1">
        <name>heme</name>
        <dbReference type="ChEBI" id="CHEBI:30413"/>
    </cofactor>
</comment>
<dbReference type="PANTHER" id="PTHR24305">
    <property type="entry name" value="CYTOCHROME P450"/>
    <property type="match status" value="1"/>
</dbReference>
<evidence type="ECO:0000256" key="3">
    <source>
        <dbReference type="ARBA" id="ARBA00010617"/>
    </source>
</evidence>
<keyword evidence="6" id="KW-0560">Oxidoreductase</keyword>
<proteinExistence type="inferred from homology"/>
<dbReference type="EMBL" id="SSOP01000487">
    <property type="protein sequence ID" value="KAB5588325.1"/>
    <property type="molecule type" value="Genomic_DNA"/>
</dbReference>
<dbReference type="InterPro" id="IPR001128">
    <property type="entry name" value="Cyt_P450"/>
</dbReference>
<keyword evidence="10" id="KW-1185">Reference proteome</keyword>
<dbReference type="GO" id="GO:0004497">
    <property type="term" value="F:monooxygenase activity"/>
    <property type="evidence" value="ECO:0007669"/>
    <property type="project" value="UniProtKB-KW"/>
</dbReference>
<comment type="caution">
    <text evidence="9">The sequence shown here is derived from an EMBL/GenBank/DDBJ whole genome shotgun (WGS) entry which is preliminary data.</text>
</comment>